<dbReference type="SUPFAM" id="SSF52540">
    <property type="entry name" value="P-loop containing nucleoside triphosphate hydrolases"/>
    <property type="match status" value="1"/>
</dbReference>
<protein>
    <submittedName>
        <fullName evidence="1">DNA polymerase III subunit delta</fullName>
    </submittedName>
</protein>
<dbReference type="InterPro" id="IPR050238">
    <property type="entry name" value="DNA_Rep/Repair_Clamp_Loader"/>
</dbReference>
<dbReference type="PANTHER" id="PTHR11669:SF8">
    <property type="entry name" value="DNA POLYMERASE III SUBUNIT DELTA"/>
    <property type="match status" value="1"/>
</dbReference>
<dbReference type="InterPro" id="IPR027417">
    <property type="entry name" value="P-loop_NTPase"/>
</dbReference>
<dbReference type="Pfam" id="PF13177">
    <property type="entry name" value="DNA_pol3_delta2"/>
    <property type="match status" value="1"/>
</dbReference>
<evidence type="ECO:0000313" key="2">
    <source>
        <dbReference type="Proteomes" id="UP000823921"/>
    </source>
</evidence>
<dbReference type="GO" id="GO:0006261">
    <property type="term" value="P:DNA-templated DNA replication"/>
    <property type="evidence" value="ECO:0007669"/>
    <property type="project" value="TreeGrafter"/>
</dbReference>
<dbReference type="EMBL" id="DWXO01000047">
    <property type="protein sequence ID" value="HJB80214.1"/>
    <property type="molecule type" value="Genomic_DNA"/>
</dbReference>
<dbReference type="AlphaFoldDB" id="A0A9D2MLT3"/>
<sequence length="337" mass="35709">MDLSLLAGNTPLKRQLSLETARRGLSHAYIISGPAGSGKRTLAGLLSAALVCTGGGEVPCMACSGCKKALGHIHPDVIRAGGEGDELNVARIRAIRNDAYIKPNEAPRKVYILEGAQNMKDPSQNALLKLLEEGPAYAAFLLLTDNAAALLSTVRSRCEVLTLSPVTVQEAETWLSARYPDRSPAEISNAAARCEGILGRAVDQLEGRAADGRALEGAAALLERFCAKDELALLEFCAGLERDKWDRDSLNALLDEFLLLVRDCLVCAAGALHESDPRRRTLAEQGAKALSPKALTGAAALTEQLRTACGFYVGPGHMAGWLGAGLAQLLSQIGVMR</sequence>
<dbReference type="PANTHER" id="PTHR11669">
    <property type="entry name" value="REPLICATION FACTOR C / DNA POLYMERASE III GAMMA-TAU SUBUNIT"/>
    <property type="match status" value="1"/>
</dbReference>
<reference evidence="1" key="1">
    <citation type="journal article" date="2021" name="PeerJ">
        <title>Extensive microbial diversity within the chicken gut microbiome revealed by metagenomics and culture.</title>
        <authorList>
            <person name="Gilroy R."/>
            <person name="Ravi A."/>
            <person name="Getino M."/>
            <person name="Pursley I."/>
            <person name="Horton D.L."/>
            <person name="Alikhan N.F."/>
            <person name="Baker D."/>
            <person name="Gharbi K."/>
            <person name="Hall N."/>
            <person name="Watson M."/>
            <person name="Adriaenssens E.M."/>
            <person name="Foster-Nyarko E."/>
            <person name="Jarju S."/>
            <person name="Secka A."/>
            <person name="Antonio M."/>
            <person name="Oren A."/>
            <person name="Chaudhuri R.R."/>
            <person name="La Ragione R."/>
            <person name="Hildebrand F."/>
            <person name="Pallen M.J."/>
        </authorList>
    </citation>
    <scope>NUCLEOTIDE SEQUENCE</scope>
    <source>
        <strain evidence="1">CHK192-8294</strain>
    </source>
</reference>
<evidence type="ECO:0000313" key="1">
    <source>
        <dbReference type="EMBL" id="HJB80214.1"/>
    </source>
</evidence>
<dbReference type="Proteomes" id="UP000823921">
    <property type="component" value="Unassembled WGS sequence"/>
</dbReference>
<accession>A0A9D2MLT3</accession>
<reference evidence="1" key="2">
    <citation type="submission" date="2021-04" db="EMBL/GenBank/DDBJ databases">
        <authorList>
            <person name="Gilroy R."/>
        </authorList>
    </citation>
    <scope>NUCLEOTIDE SEQUENCE</scope>
    <source>
        <strain evidence="1">CHK192-8294</strain>
    </source>
</reference>
<comment type="caution">
    <text evidence="1">The sequence shown here is derived from an EMBL/GenBank/DDBJ whole genome shotgun (WGS) entry which is preliminary data.</text>
</comment>
<organism evidence="1 2">
    <name type="scientific">Candidatus Flavonifractor intestinigallinarum</name>
    <dbReference type="NCBI Taxonomy" id="2838586"/>
    <lineage>
        <taxon>Bacteria</taxon>
        <taxon>Bacillati</taxon>
        <taxon>Bacillota</taxon>
        <taxon>Clostridia</taxon>
        <taxon>Eubacteriales</taxon>
        <taxon>Oscillospiraceae</taxon>
        <taxon>Flavonifractor</taxon>
    </lineage>
</organism>
<proteinExistence type="predicted"/>
<dbReference type="Gene3D" id="3.40.50.300">
    <property type="entry name" value="P-loop containing nucleotide triphosphate hydrolases"/>
    <property type="match status" value="1"/>
</dbReference>
<gene>
    <name evidence="1" type="ORF">H9712_04465</name>
</gene>
<name>A0A9D2MLT3_9FIRM</name>